<dbReference type="Gene3D" id="1.10.1220.10">
    <property type="entry name" value="Met repressor-like"/>
    <property type="match status" value="1"/>
</dbReference>
<dbReference type="RefSeq" id="WP_188165970.1">
    <property type="nucleotide sequence ID" value="NZ_JACVVX010000006.1"/>
</dbReference>
<feature type="compositionally biased region" description="Basic residues" evidence="1">
    <location>
        <begin position="166"/>
        <end position="179"/>
    </location>
</feature>
<evidence type="ECO:0000313" key="2">
    <source>
        <dbReference type="EMBL" id="MBD0416525.1"/>
    </source>
</evidence>
<protein>
    <submittedName>
        <fullName evidence="2">Uncharacterized protein</fullName>
    </submittedName>
</protein>
<sequence length="277" mass="31240">MAESFEYNLGALKIRRRVKKPEQSAFRKQIKRLREIETIIEARYGGLVPETDDADAFIRAAAFAINGHCWWLMHEASGHGGATGAVPDVETSLRGWCARFAPWSLPRAAEILRPILRDLVGRKYDLSAQAVALLLMVPFHERDRLELNTVGACDISPDIRKAIVANRKRKRDRERQRAKRMAEGRQNRASYEGGSLAKTQPWLAEGISRRTWYRRLGTSLSRVGIYNQVGDTLVSRPTVASIAPTPTPPTSFRSPIANINERDAWVEQNLPRIRGAM</sequence>
<name>A0A8J6Q500_9HYPH</name>
<organism evidence="2 3">
    <name type="scientific">Oryzicola mucosus</name>
    <dbReference type="NCBI Taxonomy" id="2767425"/>
    <lineage>
        <taxon>Bacteria</taxon>
        <taxon>Pseudomonadati</taxon>
        <taxon>Pseudomonadota</taxon>
        <taxon>Alphaproteobacteria</taxon>
        <taxon>Hyphomicrobiales</taxon>
        <taxon>Phyllobacteriaceae</taxon>
        <taxon>Oryzicola</taxon>
    </lineage>
</organism>
<keyword evidence="3" id="KW-1185">Reference proteome</keyword>
<dbReference type="InterPro" id="IPR013321">
    <property type="entry name" value="Arc_rbn_hlx_hlx"/>
</dbReference>
<accession>A0A8J6Q500</accession>
<gene>
    <name evidence="2" type="ORF">ICI42_17865</name>
</gene>
<reference evidence="2" key="1">
    <citation type="submission" date="2020-09" db="EMBL/GenBank/DDBJ databases">
        <title>Genome seq and assembly of Tianweitania sp.</title>
        <authorList>
            <person name="Chhetri G."/>
        </authorList>
    </citation>
    <scope>NUCLEOTIDE SEQUENCE</scope>
    <source>
        <strain evidence="2">Rool2</strain>
    </source>
</reference>
<dbReference type="EMBL" id="JACVVX010000006">
    <property type="protein sequence ID" value="MBD0416525.1"/>
    <property type="molecule type" value="Genomic_DNA"/>
</dbReference>
<feature type="region of interest" description="Disordered" evidence="1">
    <location>
        <begin position="166"/>
        <end position="191"/>
    </location>
</feature>
<evidence type="ECO:0000313" key="3">
    <source>
        <dbReference type="Proteomes" id="UP000643405"/>
    </source>
</evidence>
<comment type="caution">
    <text evidence="2">The sequence shown here is derived from an EMBL/GenBank/DDBJ whole genome shotgun (WGS) entry which is preliminary data.</text>
</comment>
<proteinExistence type="predicted"/>
<evidence type="ECO:0000256" key="1">
    <source>
        <dbReference type="SAM" id="MobiDB-lite"/>
    </source>
</evidence>
<dbReference type="Proteomes" id="UP000643405">
    <property type="component" value="Unassembled WGS sequence"/>
</dbReference>
<dbReference type="GO" id="GO:0006355">
    <property type="term" value="P:regulation of DNA-templated transcription"/>
    <property type="evidence" value="ECO:0007669"/>
    <property type="project" value="InterPro"/>
</dbReference>
<dbReference type="AlphaFoldDB" id="A0A8J6Q500"/>